<evidence type="ECO:0000313" key="2">
    <source>
        <dbReference type="EMBL" id="TDD44011.1"/>
    </source>
</evidence>
<name>A0A4R4YGN4_9ACTN</name>
<dbReference type="Gene3D" id="3.90.1300.10">
    <property type="entry name" value="Amidase signature (AS) domain"/>
    <property type="match status" value="1"/>
</dbReference>
<dbReference type="Pfam" id="PF01425">
    <property type="entry name" value="Amidase"/>
    <property type="match status" value="1"/>
</dbReference>
<dbReference type="GO" id="GO:0003824">
    <property type="term" value="F:catalytic activity"/>
    <property type="evidence" value="ECO:0007669"/>
    <property type="project" value="InterPro"/>
</dbReference>
<reference evidence="2 3" key="1">
    <citation type="submission" date="2019-03" db="EMBL/GenBank/DDBJ databases">
        <title>Draft genome sequences of novel Actinobacteria.</title>
        <authorList>
            <person name="Sahin N."/>
            <person name="Ay H."/>
            <person name="Saygin H."/>
        </authorList>
    </citation>
    <scope>NUCLEOTIDE SEQUENCE [LARGE SCALE GENOMIC DNA]</scope>
    <source>
        <strain evidence="2 3">JCM 13523</strain>
    </source>
</reference>
<dbReference type="PANTHER" id="PTHR11895:SF151">
    <property type="entry name" value="GLUTAMYL-TRNA(GLN) AMIDOTRANSFERASE SUBUNIT A"/>
    <property type="match status" value="1"/>
</dbReference>
<dbReference type="EMBL" id="SMKX01000248">
    <property type="protein sequence ID" value="TDD44011.1"/>
    <property type="molecule type" value="Genomic_DNA"/>
</dbReference>
<evidence type="ECO:0000313" key="3">
    <source>
        <dbReference type="Proteomes" id="UP000295124"/>
    </source>
</evidence>
<comment type="caution">
    <text evidence="2">The sequence shown here is derived from an EMBL/GenBank/DDBJ whole genome shotgun (WGS) entry which is preliminary data.</text>
</comment>
<dbReference type="RefSeq" id="WP_238162040.1">
    <property type="nucleotide sequence ID" value="NZ_SMKX01000248.1"/>
</dbReference>
<dbReference type="SUPFAM" id="SSF75304">
    <property type="entry name" value="Amidase signature (AS) enzymes"/>
    <property type="match status" value="1"/>
</dbReference>
<organism evidence="2 3">
    <name type="scientific">Kribbella antibiotica</name>
    <dbReference type="NCBI Taxonomy" id="190195"/>
    <lineage>
        <taxon>Bacteria</taxon>
        <taxon>Bacillati</taxon>
        <taxon>Actinomycetota</taxon>
        <taxon>Actinomycetes</taxon>
        <taxon>Propionibacteriales</taxon>
        <taxon>Kribbellaceae</taxon>
        <taxon>Kribbella</taxon>
    </lineage>
</organism>
<gene>
    <name evidence="2" type="ORF">E1263_41165</name>
</gene>
<dbReference type="Proteomes" id="UP000295124">
    <property type="component" value="Unassembled WGS sequence"/>
</dbReference>
<dbReference type="InterPro" id="IPR023631">
    <property type="entry name" value="Amidase_dom"/>
</dbReference>
<proteinExistence type="predicted"/>
<keyword evidence="3" id="KW-1185">Reference proteome</keyword>
<evidence type="ECO:0000259" key="1">
    <source>
        <dbReference type="Pfam" id="PF01425"/>
    </source>
</evidence>
<dbReference type="InterPro" id="IPR000120">
    <property type="entry name" value="Amidase"/>
</dbReference>
<dbReference type="InterPro" id="IPR036928">
    <property type="entry name" value="AS_sf"/>
</dbReference>
<feature type="non-terminal residue" evidence="2">
    <location>
        <position position="1"/>
    </location>
</feature>
<sequence length="243" mass="25436">VGFKGTLGRVPRAVGRALGGLTTAGVIGANLDDVMLATSVASGPHRLDPTALPHWPVPVLADGPFRVAYHSTIGPYAADPGVDRVVRDRLTAVEVVDVPLELLPTDDAWQVLAALDAGRGAEAAASVRAREVRDRNNTALADLFDVVDALITPTTLTVAHGYDQHNENIIVADPCWAFNVTGHPAVSVPVGLLDGLPVGAQVVTRHGDDATALAVAKQLTVDLNGGAWRANPSWSAQDPRARR</sequence>
<feature type="domain" description="Amidase" evidence="1">
    <location>
        <begin position="126"/>
        <end position="212"/>
    </location>
</feature>
<dbReference type="PANTHER" id="PTHR11895">
    <property type="entry name" value="TRANSAMIDASE"/>
    <property type="match status" value="1"/>
</dbReference>
<accession>A0A4R4YGN4</accession>
<protein>
    <recommendedName>
        <fullName evidence="1">Amidase domain-containing protein</fullName>
    </recommendedName>
</protein>
<dbReference type="AlphaFoldDB" id="A0A4R4YGN4"/>